<name>A0A4D7B6I4_9HYPH</name>
<dbReference type="InterPro" id="IPR002575">
    <property type="entry name" value="Aminoglycoside_PTrfase"/>
</dbReference>
<dbReference type="GO" id="GO:0046677">
    <property type="term" value="P:response to antibiotic"/>
    <property type="evidence" value="ECO:0007669"/>
    <property type="project" value="UniProtKB-KW"/>
</dbReference>
<dbReference type="GO" id="GO:0005524">
    <property type="term" value="F:ATP binding"/>
    <property type="evidence" value="ECO:0007669"/>
    <property type="project" value="UniProtKB-KW"/>
</dbReference>
<evidence type="ECO:0000256" key="9">
    <source>
        <dbReference type="ARBA" id="ARBA00048925"/>
    </source>
</evidence>
<evidence type="ECO:0000256" key="8">
    <source>
        <dbReference type="ARBA" id="ARBA00023251"/>
    </source>
</evidence>
<organism evidence="11 12">
    <name type="scientific">Phreatobacter stygius</name>
    <dbReference type="NCBI Taxonomy" id="1940610"/>
    <lineage>
        <taxon>Bacteria</taxon>
        <taxon>Pseudomonadati</taxon>
        <taxon>Pseudomonadota</taxon>
        <taxon>Alphaproteobacteria</taxon>
        <taxon>Hyphomicrobiales</taxon>
        <taxon>Phreatobacteraceae</taxon>
        <taxon>Phreatobacter</taxon>
    </lineage>
</organism>
<keyword evidence="8" id="KW-0046">Antibiotic resistance</keyword>
<gene>
    <name evidence="11" type="ORF">E8M01_04630</name>
</gene>
<keyword evidence="12" id="KW-1185">Reference proteome</keyword>
<keyword evidence="7" id="KW-0067">ATP-binding</keyword>
<dbReference type="EMBL" id="CP039690">
    <property type="protein sequence ID" value="QCI63587.1"/>
    <property type="molecule type" value="Genomic_DNA"/>
</dbReference>
<protein>
    <recommendedName>
        <fullName evidence="3">Aminoglycoside 3'-phosphotransferase</fullName>
        <ecNumber evidence="2">2.7.1.95</ecNumber>
    </recommendedName>
</protein>
<reference evidence="11 12" key="1">
    <citation type="submission" date="2019-04" db="EMBL/GenBank/DDBJ databases">
        <title>Phreatobacter aquaticus sp. nov.</title>
        <authorList>
            <person name="Choi A."/>
        </authorList>
    </citation>
    <scope>NUCLEOTIDE SEQUENCE [LARGE SCALE GENOMIC DNA]</scope>
    <source>
        <strain evidence="11 12">KCTC 52518</strain>
    </source>
</reference>
<evidence type="ECO:0000313" key="12">
    <source>
        <dbReference type="Proteomes" id="UP000298781"/>
    </source>
</evidence>
<proteinExistence type="inferred from homology"/>
<evidence type="ECO:0000256" key="3">
    <source>
        <dbReference type="ARBA" id="ARBA00017903"/>
    </source>
</evidence>
<evidence type="ECO:0000256" key="2">
    <source>
        <dbReference type="ARBA" id="ARBA00012193"/>
    </source>
</evidence>
<dbReference type="InterPro" id="IPR024165">
    <property type="entry name" value="Kan/Strep_kinase"/>
</dbReference>
<evidence type="ECO:0000256" key="4">
    <source>
        <dbReference type="ARBA" id="ARBA00022679"/>
    </source>
</evidence>
<evidence type="ECO:0000259" key="10">
    <source>
        <dbReference type="Pfam" id="PF01636"/>
    </source>
</evidence>
<dbReference type="KEGG" id="pstg:E8M01_04630"/>
<evidence type="ECO:0000256" key="1">
    <source>
        <dbReference type="ARBA" id="ARBA00006219"/>
    </source>
</evidence>
<evidence type="ECO:0000256" key="7">
    <source>
        <dbReference type="ARBA" id="ARBA00022840"/>
    </source>
</evidence>
<dbReference type="OrthoDB" id="3806873at2"/>
<feature type="domain" description="Aminoglycoside phosphotransferase" evidence="10">
    <location>
        <begin position="55"/>
        <end position="177"/>
    </location>
</feature>
<dbReference type="EC" id="2.7.1.95" evidence="2"/>
<evidence type="ECO:0000313" key="11">
    <source>
        <dbReference type="EMBL" id="QCI63587.1"/>
    </source>
</evidence>
<evidence type="ECO:0000256" key="6">
    <source>
        <dbReference type="ARBA" id="ARBA00022777"/>
    </source>
</evidence>
<dbReference type="Pfam" id="PF01636">
    <property type="entry name" value="APH"/>
    <property type="match status" value="1"/>
</dbReference>
<dbReference type="SUPFAM" id="SSF56112">
    <property type="entry name" value="Protein kinase-like (PK-like)"/>
    <property type="match status" value="1"/>
</dbReference>
<accession>A0A4D7B6I4</accession>
<dbReference type="AlphaFoldDB" id="A0A4D7B6I4"/>
<keyword evidence="5" id="KW-0547">Nucleotide-binding</keyword>
<dbReference type="InterPro" id="IPR011009">
    <property type="entry name" value="Kinase-like_dom_sf"/>
</dbReference>
<dbReference type="Proteomes" id="UP000298781">
    <property type="component" value="Chromosome"/>
</dbReference>
<sequence>MPGVAQRADHPLRTFQARTIHPKPHRRPASRAQLFPPRTTGHVPIALFRLRRHVFDHRLDHRLAAARARMAAGLVDETDFDDERLGRPLPDLYRQLIADRPPSEMLVVTHGDACLPNLIAGETGFAGFIDCGRLGLADRYQDLALASWSITYNLGAAWVAPFFGHYGLPEPDPARLAYYRLLDEFF</sequence>
<keyword evidence="6" id="KW-0418">Kinase</keyword>
<evidence type="ECO:0000256" key="5">
    <source>
        <dbReference type="ARBA" id="ARBA00022741"/>
    </source>
</evidence>
<keyword evidence="4 11" id="KW-0808">Transferase</keyword>
<comment type="similarity">
    <text evidence="1">Belongs to the aminoglycoside phosphotransferase family.</text>
</comment>
<dbReference type="CDD" id="cd05150">
    <property type="entry name" value="APH"/>
    <property type="match status" value="1"/>
</dbReference>
<dbReference type="Gene3D" id="3.90.1200.10">
    <property type="match status" value="1"/>
</dbReference>
<dbReference type="GO" id="GO:0008910">
    <property type="term" value="F:kanamycin kinase activity"/>
    <property type="evidence" value="ECO:0007669"/>
    <property type="project" value="UniProtKB-EC"/>
</dbReference>
<comment type="catalytic activity">
    <reaction evidence="9">
        <text>kanamycin A + ATP = kanamycin 3'-phosphate + ADP + H(+)</text>
        <dbReference type="Rhea" id="RHEA:24256"/>
        <dbReference type="ChEBI" id="CHEBI:15378"/>
        <dbReference type="ChEBI" id="CHEBI:30616"/>
        <dbReference type="ChEBI" id="CHEBI:57909"/>
        <dbReference type="ChEBI" id="CHEBI:58214"/>
        <dbReference type="ChEBI" id="CHEBI:456216"/>
        <dbReference type="EC" id="2.7.1.95"/>
    </reaction>
</comment>